<reference evidence="1 2" key="2">
    <citation type="submission" date="2018-11" db="EMBL/GenBank/DDBJ databases">
        <authorList>
            <consortium name="Pathogen Informatics"/>
        </authorList>
    </citation>
    <scope>NUCLEOTIDE SEQUENCE [LARGE SCALE GENOMIC DNA]</scope>
</reference>
<dbReference type="EMBL" id="UYRT01078700">
    <property type="protein sequence ID" value="VDN19059.1"/>
    <property type="molecule type" value="Genomic_DNA"/>
</dbReference>
<proteinExistence type="predicted"/>
<dbReference type="WBParaSite" id="GPUH_0001166301-mRNA-1">
    <property type="protein sequence ID" value="GPUH_0001166301-mRNA-1"/>
    <property type="gene ID" value="GPUH_0001166301"/>
</dbReference>
<keyword evidence="2" id="KW-1185">Reference proteome</keyword>
<organism evidence="3">
    <name type="scientific">Gongylonema pulchrum</name>
    <dbReference type="NCBI Taxonomy" id="637853"/>
    <lineage>
        <taxon>Eukaryota</taxon>
        <taxon>Metazoa</taxon>
        <taxon>Ecdysozoa</taxon>
        <taxon>Nematoda</taxon>
        <taxon>Chromadorea</taxon>
        <taxon>Rhabditida</taxon>
        <taxon>Spirurina</taxon>
        <taxon>Spiruromorpha</taxon>
        <taxon>Spiruroidea</taxon>
        <taxon>Gongylonematidae</taxon>
        <taxon>Gongylonema</taxon>
    </lineage>
</organism>
<gene>
    <name evidence="1" type="ORF">GPUH_LOCUS11649</name>
</gene>
<evidence type="ECO:0000313" key="2">
    <source>
        <dbReference type="Proteomes" id="UP000271098"/>
    </source>
</evidence>
<dbReference type="Proteomes" id="UP000271098">
    <property type="component" value="Unassembled WGS sequence"/>
</dbReference>
<evidence type="ECO:0000313" key="3">
    <source>
        <dbReference type="WBParaSite" id="GPUH_0001166301-mRNA-1"/>
    </source>
</evidence>
<protein>
    <submittedName>
        <fullName evidence="3">BHLH domain-containing protein</fullName>
    </submittedName>
</protein>
<reference evidence="3" key="1">
    <citation type="submission" date="2016-06" db="UniProtKB">
        <authorList>
            <consortium name="WormBaseParasite"/>
        </authorList>
    </citation>
    <scope>IDENTIFICATION</scope>
</reference>
<sequence length="140" mass="16246">MVAERSNSEQYERQREATVYRARTVHKSLNAANSFMHRISETSKRRRRDSLLNVKDKIHSLLRRPLRRRSHRYDVRAAERAAVIKEEELLGSCKNDATSSKCRHIPDELHCESHTASTKELECPQITANDDCCLGFPKKI</sequence>
<dbReference type="AlphaFoldDB" id="A0A183DSF8"/>
<accession>A0A183DSF8</accession>
<name>A0A183DSF8_9BILA</name>
<evidence type="ECO:0000313" key="1">
    <source>
        <dbReference type="EMBL" id="VDN19059.1"/>
    </source>
</evidence>